<feature type="region of interest" description="Disordered" evidence="1">
    <location>
        <begin position="138"/>
        <end position="178"/>
    </location>
</feature>
<dbReference type="EMBL" id="GBHO01003298">
    <property type="protein sequence ID" value="JAG40306.1"/>
    <property type="molecule type" value="Transcribed_RNA"/>
</dbReference>
<protein>
    <submittedName>
        <fullName evidence="2">Biotin synthase</fullName>
    </submittedName>
</protein>
<evidence type="ECO:0000313" key="2">
    <source>
        <dbReference type="EMBL" id="JAG40306.1"/>
    </source>
</evidence>
<reference evidence="2" key="2">
    <citation type="submission" date="2014-07" db="EMBL/GenBank/DDBJ databases">
        <authorList>
            <person name="Hull J."/>
        </authorList>
    </citation>
    <scope>NUCLEOTIDE SEQUENCE</scope>
</reference>
<name>A0A0A9Z8S1_LYGHE</name>
<proteinExistence type="predicted"/>
<gene>
    <name evidence="2" type="primary">bioB_7</name>
    <name evidence="2" type="ORF">CM83_105623</name>
</gene>
<sequence length="178" mass="20569">KLDRVEAEVTELKEVVSGAFTEVNARVDVHHELILSLERRIRRKNVMWFNVPENADATEDRKTVLDISRSVLQVQCSDLDFVEVYRVGAPASGKVRPICTELRTVELKQMILRNRTKLAVHPGERIFLDSDLPAELRNRRKDERLKRKEGKGKNKRLPSVSPDDKKEKKKPTRSSQVF</sequence>
<organism evidence="2">
    <name type="scientific">Lygus hesperus</name>
    <name type="common">Western plant bug</name>
    <dbReference type="NCBI Taxonomy" id="30085"/>
    <lineage>
        <taxon>Eukaryota</taxon>
        <taxon>Metazoa</taxon>
        <taxon>Ecdysozoa</taxon>
        <taxon>Arthropoda</taxon>
        <taxon>Hexapoda</taxon>
        <taxon>Insecta</taxon>
        <taxon>Pterygota</taxon>
        <taxon>Neoptera</taxon>
        <taxon>Paraneoptera</taxon>
        <taxon>Hemiptera</taxon>
        <taxon>Heteroptera</taxon>
        <taxon>Panheteroptera</taxon>
        <taxon>Cimicomorpha</taxon>
        <taxon>Miridae</taxon>
        <taxon>Mirini</taxon>
        <taxon>Lygus</taxon>
    </lineage>
</organism>
<dbReference type="PANTHER" id="PTHR37445:SF3">
    <property type="entry name" value="ZINC FINGER PHD-TYPE DOMAIN-CONTAINING PROTEIN"/>
    <property type="match status" value="1"/>
</dbReference>
<dbReference type="AlphaFoldDB" id="A0A0A9Z8S1"/>
<dbReference type="PANTHER" id="PTHR37445">
    <property type="entry name" value="PROTEIN CBG24663"/>
    <property type="match status" value="1"/>
</dbReference>
<dbReference type="Gene3D" id="3.30.70.1820">
    <property type="entry name" value="L1 transposable element, RRM domain"/>
    <property type="match status" value="1"/>
</dbReference>
<feature type="compositionally biased region" description="Basic residues" evidence="1">
    <location>
        <begin position="147"/>
        <end position="156"/>
    </location>
</feature>
<accession>A0A0A9Z8S1</accession>
<feature type="non-terminal residue" evidence="2">
    <location>
        <position position="1"/>
    </location>
</feature>
<evidence type="ECO:0000256" key="1">
    <source>
        <dbReference type="SAM" id="MobiDB-lite"/>
    </source>
</evidence>
<reference evidence="2" key="1">
    <citation type="journal article" date="2014" name="PLoS ONE">
        <title>Transcriptome-Based Identification of ABC Transporters in the Western Tarnished Plant Bug Lygus hesperus.</title>
        <authorList>
            <person name="Hull J.J."/>
            <person name="Chaney K."/>
            <person name="Geib S.M."/>
            <person name="Fabrick J.A."/>
            <person name="Brent C.S."/>
            <person name="Walsh D."/>
            <person name="Lavine L.C."/>
        </authorList>
    </citation>
    <scope>NUCLEOTIDE SEQUENCE</scope>
</reference>